<name>A0A3P6A142_BRACM</name>
<protein>
    <submittedName>
        <fullName evidence="2">Uncharacterized protein</fullName>
    </submittedName>
</protein>
<reference evidence="2" key="1">
    <citation type="submission" date="2018-11" db="EMBL/GenBank/DDBJ databases">
        <authorList>
            <consortium name="Genoscope - CEA"/>
            <person name="William W."/>
        </authorList>
    </citation>
    <scope>NUCLEOTIDE SEQUENCE</scope>
</reference>
<feature type="transmembrane region" description="Helical" evidence="1">
    <location>
        <begin position="6"/>
        <end position="31"/>
    </location>
</feature>
<proteinExistence type="predicted"/>
<keyword evidence="1" id="KW-0472">Membrane</keyword>
<evidence type="ECO:0000256" key="1">
    <source>
        <dbReference type="SAM" id="Phobius"/>
    </source>
</evidence>
<keyword evidence="1" id="KW-0812">Transmembrane</keyword>
<dbReference type="AlphaFoldDB" id="A0A3P6A142"/>
<gene>
    <name evidence="2" type="ORF">BRAA03T14093Z</name>
</gene>
<accession>A0A3P6A142</accession>
<evidence type="ECO:0000313" key="2">
    <source>
        <dbReference type="EMBL" id="VDC82875.1"/>
    </source>
</evidence>
<organism evidence="2">
    <name type="scientific">Brassica campestris</name>
    <name type="common">Field mustard</name>
    <dbReference type="NCBI Taxonomy" id="3711"/>
    <lineage>
        <taxon>Eukaryota</taxon>
        <taxon>Viridiplantae</taxon>
        <taxon>Streptophyta</taxon>
        <taxon>Embryophyta</taxon>
        <taxon>Tracheophyta</taxon>
        <taxon>Spermatophyta</taxon>
        <taxon>Magnoliopsida</taxon>
        <taxon>eudicotyledons</taxon>
        <taxon>Gunneridae</taxon>
        <taxon>Pentapetalae</taxon>
        <taxon>rosids</taxon>
        <taxon>malvids</taxon>
        <taxon>Brassicales</taxon>
        <taxon>Brassicaceae</taxon>
        <taxon>Brassiceae</taxon>
        <taxon>Brassica</taxon>
    </lineage>
</organism>
<dbReference type="EMBL" id="LR031572">
    <property type="protein sequence ID" value="VDC82875.1"/>
    <property type="molecule type" value="Genomic_DNA"/>
</dbReference>
<keyword evidence="1" id="KW-1133">Transmembrane helix</keyword>
<sequence length="49" mass="5669">MHLKPYIDLVFTSHLLTVLIISISIVLHYLFCPDGKLSSTSLGTFWWFN</sequence>